<dbReference type="PROSITE" id="PS50042">
    <property type="entry name" value="CNMP_BINDING_3"/>
    <property type="match status" value="1"/>
</dbReference>
<dbReference type="InterPro" id="IPR000595">
    <property type="entry name" value="cNMP-bd_dom"/>
</dbReference>
<accession>A0ABS9BHH8</accession>
<keyword evidence="3" id="KW-1185">Reference proteome</keyword>
<dbReference type="Proteomes" id="UP001200145">
    <property type="component" value="Unassembled WGS sequence"/>
</dbReference>
<dbReference type="Pfam" id="PF00027">
    <property type="entry name" value="cNMP_binding"/>
    <property type="match status" value="1"/>
</dbReference>
<evidence type="ECO:0000259" key="1">
    <source>
        <dbReference type="PROSITE" id="PS50042"/>
    </source>
</evidence>
<dbReference type="InterPro" id="IPR014710">
    <property type="entry name" value="RmlC-like_jellyroll"/>
</dbReference>
<dbReference type="RefSeq" id="WP_234865987.1">
    <property type="nucleotide sequence ID" value="NZ_JAKEVY010000002.1"/>
</dbReference>
<comment type="caution">
    <text evidence="2">The sequence shown here is derived from an EMBL/GenBank/DDBJ whole genome shotgun (WGS) entry which is preliminary data.</text>
</comment>
<name>A0ABS9BHH8_9BACT</name>
<dbReference type="EMBL" id="JAKEVY010000002">
    <property type="protein sequence ID" value="MCF1715037.1"/>
    <property type="molecule type" value="Genomic_DNA"/>
</dbReference>
<reference evidence="2 3" key="1">
    <citation type="submission" date="2022-01" db="EMBL/GenBank/DDBJ databases">
        <title>Flavihumibacter sp. nov., isolated from sediment of a river.</title>
        <authorList>
            <person name="Liu H."/>
        </authorList>
    </citation>
    <scope>NUCLEOTIDE SEQUENCE [LARGE SCALE GENOMIC DNA]</scope>
    <source>
        <strain evidence="2 3">RY-1</strain>
    </source>
</reference>
<evidence type="ECO:0000313" key="3">
    <source>
        <dbReference type="Proteomes" id="UP001200145"/>
    </source>
</evidence>
<organism evidence="2 3">
    <name type="scientific">Flavihumibacter fluminis</name>
    <dbReference type="NCBI Taxonomy" id="2909236"/>
    <lineage>
        <taxon>Bacteria</taxon>
        <taxon>Pseudomonadati</taxon>
        <taxon>Bacteroidota</taxon>
        <taxon>Chitinophagia</taxon>
        <taxon>Chitinophagales</taxon>
        <taxon>Chitinophagaceae</taxon>
        <taxon>Flavihumibacter</taxon>
    </lineage>
</organism>
<feature type="domain" description="Cyclic nucleotide-binding" evidence="1">
    <location>
        <begin position="32"/>
        <end position="115"/>
    </location>
</feature>
<dbReference type="Gene3D" id="2.60.120.10">
    <property type="entry name" value="Jelly Rolls"/>
    <property type="match status" value="1"/>
</dbReference>
<protein>
    <submittedName>
        <fullName evidence="2">Crp/Fnr family transcriptional regulator</fullName>
    </submittedName>
</protein>
<gene>
    <name evidence="2" type="ORF">L0U88_10405</name>
</gene>
<dbReference type="InterPro" id="IPR018490">
    <property type="entry name" value="cNMP-bd_dom_sf"/>
</dbReference>
<evidence type="ECO:0000313" key="2">
    <source>
        <dbReference type="EMBL" id="MCF1715037.1"/>
    </source>
</evidence>
<proteinExistence type="predicted"/>
<sequence>MNLAAQLKQAFDPYFSASLQVWERVVELGEWYTANAGEVLKRPNSSEYYLSFIIQGSGGVFLTKRNSLFCIDLCYENEFFGDYMSFLSGQPTELEIKTFEQTELFRISRTSFEQLQKANAYGDKFFRYAAESLFMHKQQQQIDLISKTAEERYDNLQKKQSQILQRTPQKYIASYLGITPQSLSRIRKKSLIRN</sequence>
<dbReference type="SUPFAM" id="SSF51206">
    <property type="entry name" value="cAMP-binding domain-like"/>
    <property type="match status" value="1"/>
</dbReference>